<dbReference type="InterPro" id="IPR042335">
    <property type="entry name" value="ANKRD53"/>
</dbReference>
<comment type="caution">
    <text evidence="3">The sequence shown here is derived from an EMBL/GenBank/DDBJ whole genome shotgun (WGS) entry which is preliminary data.</text>
</comment>
<dbReference type="Proteomes" id="UP000250572">
    <property type="component" value="Unassembled WGS sequence"/>
</dbReference>
<dbReference type="SUPFAM" id="SSF48403">
    <property type="entry name" value="Ankyrin repeat"/>
    <property type="match status" value="1"/>
</dbReference>
<evidence type="ECO:0000313" key="3">
    <source>
        <dbReference type="EMBL" id="PWA28918.1"/>
    </source>
</evidence>
<dbReference type="GO" id="GO:0060236">
    <property type="term" value="P:regulation of mitotic spindle organization"/>
    <property type="evidence" value="ECO:0007669"/>
    <property type="project" value="TreeGrafter"/>
</dbReference>
<feature type="repeat" description="ANK" evidence="1">
    <location>
        <begin position="115"/>
        <end position="147"/>
    </location>
</feature>
<dbReference type="PROSITE" id="PS50088">
    <property type="entry name" value="ANK_REPEAT"/>
    <property type="match status" value="2"/>
</dbReference>
<feature type="region of interest" description="Disordered" evidence="2">
    <location>
        <begin position="220"/>
        <end position="291"/>
    </location>
</feature>
<dbReference type="SMART" id="SM00248">
    <property type="entry name" value="ANK"/>
    <property type="match status" value="3"/>
</dbReference>
<dbReference type="GO" id="GO:0000922">
    <property type="term" value="C:spindle pole"/>
    <property type="evidence" value="ECO:0007669"/>
    <property type="project" value="TreeGrafter"/>
</dbReference>
<evidence type="ECO:0000256" key="1">
    <source>
        <dbReference type="PROSITE-ProRule" id="PRU00023"/>
    </source>
</evidence>
<feature type="compositionally biased region" description="Basic and acidic residues" evidence="2">
    <location>
        <begin position="254"/>
        <end position="268"/>
    </location>
</feature>
<dbReference type="AlphaFoldDB" id="A0A315W118"/>
<dbReference type="PANTHER" id="PTHR24160:SF1">
    <property type="entry name" value="ANKYRIN REPEAT DOMAIN-CONTAINING PROTEIN 53"/>
    <property type="match status" value="1"/>
</dbReference>
<dbReference type="PANTHER" id="PTHR24160">
    <property type="entry name" value="ANKYRIN REPEAT DOMAIN-CONTAINING PROTEIN 53"/>
    <property type="match status" value="1"/>
</dbReference>
<keyword evidence="1" id="KW-0040">ANK repeat</keyword>
<feature type="repeat" description="ANK" evidence="1">
    <location>
        <begin position="78"/>
        <end position="114"/>
    </location>
</feature>
<dbReference type="InterPro" id="IPR002110">
    <property type="entry name" value="Ankyrin_rpt"/>
</dbReference>
<sequence>MERSNTSRKRGRGRGKSRKSSRKASPGLVLPDVDLDISELLVEEELPALHIACLYGQLQTIQLIIEARPLWVNLSDSKGRRPLHVILSSERFSDKHAIFKYLMEKGADINATTNLGETPLHVAATRGLLGCTEMLVKAGADILARDKMGLTPVDMAHIWNHRNIARYLKHCLWYCEKKDELEETKLAQMLYRDLIDLVKQKNLDRRNLIEEVVEEWAKKRGVSPPKTLTPRSKASKYHNKCSLPGQSKRQPKPTKGESKRVQEKKDVSKAQQPAAPDSPWTIYGLRPERPSTEPDLRKDVILLKDSINQRLHYMTKWDTAPHLLPDLSLDVIQRLLFPRAFPSRLSKSQDFEPQDIKKVLHKGFPQGKSTSPWTEVVMHLVEVLEQGHY</sequence>
<dbReference type="GO" id="GO:0007080">
    <property type="term" value="P:mitotic metaphase chromosome alignment"/>
    <property type="evidence" value="ECO:0007669"/>
    <property type="project" value="TreeGrafter"/>
</dbReference>
<reference evidence="3 4" key="1">
    <citation type="journal article" date="2018" name="G3 (Bethesda)">
        <title>A High-Quality Reference Genome for the Invasive Mosquitofish Gambusia affinis Using a Chicago Library.</title>
        <authorList>
            <person name="Hoffberg S.L."/>
            <person name="Troendle N.J."/>
            <person name="Glenn T.C."/>
            <person name="Mahmud O."/>
            <person name="Louha S."/>
            <person name="Chalopin D."/>
            <person name="Bennetzen J.L."/>
            <person name="Mauricio R."/>
        </authorList>
    </citation>
    <scope>NUCLEOTIDE SEQUENCE [LARGE SCALE GENOMIC DNA]</scope>
    <source>
        <strain evidence="3">NE01/NJP1002.9</strain>
        <tissue evidence="3">Muscle</tissue>
    </source>
</reference>
<gene>
    <name evidence="3" type="ORF">CCH79_00012851</name>
</gene>
<evidence type="ECO:0000256" key="2">
    <source>
        <dbReference type="SAM" id="MobiDB-lite"/>
    </source>
</evidence>
<accession>A0A315W118</accession>
<name>A0A315W118_GAMAF</name>
<dbReference type="InterPro" id="IPR036770">
    <property type="entry name" value="Ankyrin_rpt-contain_sf"/>
</dbReference>
<protein>
    <submittedName>
        <fullName evidence="3">Uncharacterized protein</fullName>
    </submittedName>
</protein>
<dbReference type="GO" id="GO:1902412">
    <property type="term" value="P:regulation of mitotic cytokinesis"/>
    <property type="evidence" value="ECO:0007669"/>
    <property type="project" value="InterPro"/>
</dbReference>
<dbReference type="STRING" id="33528.ENSGAFP00000003646"/>
<dbReference type="GO" id="GO:0031116">
    <property type="term" value="P:positive regulation of microtubule polymerization"/>
    <property type="evidence" value="ECO:0007669"/>
    <property type="project" value="TreeGrafter"/>
</dbReference>
<dbReference type="Pfam" id="PF13857">
    <property type="entry name" value="Ank_5"/>
    <property type="match status" value="1"/>
</dbReference>
<dbReference type="OMA" id="NHRICAR"/>
<evidence type="ECO:0000313" key="4">
    <source>
        <dbReference type="Proteomes" id="UP000250572"/>
    </source>
</evidence>
<proteinExistence type="predicted"/>
<keyword evidence="4" id="KW-1185">Reference proteome</keyword>
<feature type="region of interest" description="Disordered" evidence="2">
    <location>
        <begin position="1"/>
        <end position="26"/>
    </location>
</feature>
<dbReference type="EMBL" id="NHOQ01000739">
    <property type="protein sequence ID" value="PWA28918.1"/>
    <property type="molecule type" value="Genomic_DNA"/>
</dbReference>
<dbReference type="PROSITE" id="PS50297">
    <property type="entry name" value="ANK_REP_REGION"/>
    <property type="match status" value="2"/>
</dbReference>
<dbReference type="Gene3D" id="1.25.40.20">
    <property type="entry name" value="Ankyrin repeat-containing domain"/>
    <property type="match status" value="1"/>
</dbReference>
<feature type="compositionally biased region" description="Basic residues" evidence="2">
    <location>
        <begin position="1"/>
        <end position="22"/>
    </location>
</feature>
<organism evidence="3 4">
    <name type="scientific">Gambusia affinis</name>
    <name type="common">Western mosquitofish</name>
    <name type="synonym">Heterandria affinis</name>
    <dbReference type="NCBI Taxonomy" id="33528"/>
    <lineage>
        <taxon>Eukaryota</taxon>
        <taxon>Metazoa</taxon>
        <taxon>Chordata</taxon>
        <taxon>Craniata</taxon>
        <taxon>Vertebrata</taxon>
        <taxon>Euteleostomi</taxon>
        <taxon>Actinopterygii</taxon>
        <taxon>Neopterygii</taxon>
        <taxon>Teleostei</taxon>
        <taxon>Neoteleostei</taxon>
        <taxon>Acanthomorphata</taxon>
        <taxon>Ovalentaria</taxon>
        <taxon>Atherinomorphae</taxon>
        <taxon>Cyprinodontiformes</taxon>
        <taxon>Poeciliidae</taxon>
        <taxon>Poeciliinae</taxon>
        <taxon>Gambusia</taxon>
    </lineage>
</organism>